<evidence type="ECO:0000256" key="4">
    <source>
        <dbReference type="ARBA" id="ARBA00023242"/>
    </source>
</evidence>
<feature type="domain" description="PNO1 second type I KH" evidence="6">
    <location>
        <begin position="157"/>
        <end position="240"/>
    </location>
</feature>
<dbReference type="GO" id="GO:0005730">
    <property type="term" value="C:nucleolus"/>
    <property type="evidence" value="ECO:0007669"/>
    <property type="project" value="UniProtKB-SubCell"/>
</dbReference>
<dbReference type="Proteomes" id="UP000887572">
    <property type="component" value="Unplaced"/>
</dbReference>
<dbReference type="InterPro" id="IPR055212">
    <property type="entry name" value="KH-I_PNO1_first"/>
</dbReference>
<evidence type="ECO:0000256" key="3">
    <source>
        <dbReference type="ARBA" id="ARBA00022884"/>
    </source>
</evidence>
<dbReference type="Gene3D" id="3.30.1370.10">
    <property type="entry name" value="K Homology domain, type 1"/>
    <property type="match status" value="1"/>
</dbReference>
<protein>
    <submittedName>
        <fullName evidence="8">K Homology domain-containing protein</fullName>
    </submittedName>
</protein>
<evidence type="ECO:0000259" key="6">
    <source>
        <dbReference type="Pfam" id="PF22891"/>
    </source>
</evidence>
<dbReference type="CDD" id="cd22391">
    <property type="entry name" value="KH-I_PNO1_rpt1"/>
    <property type="match status" value="1"/>
</dbReference>
<name>A0A914IEP2_GLORO</name>
<evidence type="ECO:0000256" key="2">
    <source>
        <dbReference type="ARBA" id="ARBA00007515"/>
    </source>
</evidence>
<feature type="compositionally biased region" description="Basic residues" evidence="5">
    <location>
        <begin position="34"/>
        <end position="43"/>
    </location>
</feature>
<feature type="region of interest" description="Disordered" evidence="5">
    <location>
        <begin position="1"/>
        <end position="64"/>
    </location>
</feature>
<sequence>MANDVAMSEEGMPPLEEVADNAEAQHEQGQFTKHTNRRKSDRKRKPDELQTALDGNYPQTEKRAKTDAEFRRLAVPPHRYQTLKRQWAKITAPIVNDLKLQIRYNLRTRCVEIRCPDEQGSKTNLQKAADFVHAFLLGFEVDDAIALIRLDHLFLESFQISDVKKLTGDHLSRAIGRIAGKDGRVKMTIENVSKTRVVLADDKIHLLGAYSNLRVARHTICSLILGTPINKIYGNLRNLSSRLAEEL</sequence>
<dbReference type="CDD" id="cd22392">
    <property type="entry name" value="KH-I_PNO1_rpt2"/>
    <property type="match status" value="1"/>
</dbReference>
<keyword evidence="3" id="KW-0694">RNA-binding</keyword>
<dbReference type="PANTHER" id="PTHR12826">
    <property type="entry name" value="RIBONUCLEASE Y"/>
    <property type="match status" value="1"/>
</dbReference>
<dbReference type="SUPFAM" id="SSF54791">
    <property type="entry name" value="Eukaryotic type KH-domain (KH-domain type I)"/>
    <property type="match status" value="1"/>
</dbReference>
<evidence type="ECO:0000256" key="5">
    <source>
        <dbReference type="SAM" id="MobiDB-lite"/>
    </source>
</evidence>
<dbReference type="InterPro" id="IPR036612">
    <property type="entry name" value="KH_dom_type_1_sf"/>
</dbReference>
<evidence type="ECO:0000256" key="1">
    <source>
        <dbReference type="ARBA" id="ARBA00004604"/>
    </source>
</evidence>
<dbReference type="InterPro" id="IPR055211">
    <property type="entry name" value="KH_PNO1_2nd"/>
</dbReference>
<keyword evidence="4" id="KW-0539">Nucleus</keyword>
<evidence type="ECO:0000313" key="8">
    <source>
        <dbReference type="WBParaSite" id="Gr19_v10_g953.t1"/>
    </source>
</evidence>
<reference evidence="8" key="1">
    <citation type="submission" date="2022-11" db="UniProtKB">
        <authorList>
            <consortium name="WormBaseParasite"/>
        </authorList>
    </citation>
    <scope>IDENTIFICATION</scope>
</reference>
<comment type="similarity">
    <text evidence="2">Belongs to the PNO1 family.</text>
</comment>
<keyword evidence="7" id="KW-1185">Reference proteome</keyword>
<accession>A0A914IEP2</accession>
<dbReference type="GO" id="GO:0003723">
    <property type="term" value="F:RNA binding"/>
    <property type="evidence" value="ECO:0007669"/>
    <property type="project" value="UniProtKB-KW"/>
</dbReference>
<dbReference type="AlphaFoldDB" id="A0A914IEP2"/>
<proteinExistence type="inferred from homology"/>
<dbReference type="FunFam" id="3.30.1370.10:FF:000009">
    <property type="entry name" value="RNA-binding protein PNO1"/>
    <property type="match status" value="1"/>
</dbReference>
<dbReference type="PANTHER" id="PTHR12826:SF13">
    <property type="entry name" value="RNA-BINDING PROTEIN PNO1"/>
    <property type="match status" value="1"/>
</dbReference>
<dbReference type="WBParaSite" id="Gr19_v10_g953.t1">
    <property type="protein sequence ID" value="Gr19_v10_g953.t1"/>
    <property type="gene ID" value="Gr19_v10_g953"/>
</dbReference>
<dbReference type="Pfam" id="PF22891">
    <property type="entry name" value="KH_PNO1_2nd"/>
    <property type="match status" value="1"/>
</dbReference>
<organism evidence="7 8">
    <name type="scientific">Globodera rostochiensis</name>
    <name type="common">Golden nematode worm</name>
    <name type="synonym">Heterodera rostochiensis</name>
    <dbReference type="NCBI Taxonomy" id="31243"/>
    <lineage>
        <taxon>Eukaryota</taxon>
        <taxon>Metazoa</taxon>
        <taxon>Ecdysozoa</taxon>
        <taxon>Nematoda</taxon>
        <taxon>Chromadorea</taxon>
        <taxon>Rhabditida</taxon>
        <taxon>Tylenchina</taxon>
        <taxon>Tylenchomorpha</taxon>
        <taxon>Tylenchoidea</taxon>
        <taxon>Heteroderidae</taxon>
        <taxon>Heteroderinae</taxon>
        <taxon>Globodera</taxon>
    </lineage>
</organism>
<evidence type="ECO:0000313" key="7">
    <source>
        <dbReference type="Proteomes" id="UP000887572"/>
    </source>
</evidence>
<comment type="subcellular location">
    <subcellularLocation>
        <location evidence="1">Nucleus</location>
        <location evidence="1">Nucleolus</location>
    </subcellularLocation>
</comment>